<feature type="transmembrane region" description="Helical" evidence="9">
    <location>
        <begin position="313"/>
        <end position="333"/>
    </location>
</feature>
<evidence type="ECO:0000256" key="7">
    <source>
        <dbReference type="ARBA" id="ARBA00023157"/>
    </source>
</evidence>
<feature type="transmembrane region" description="Helical" evidence="9">
    <location>
        <begin position="242"/>
        <end position="262"/>
    </location>
</feature>
<dbReference type="AlphaFoldDB" id="A0A9P0ADB1"/>
<dbReference type="Gene3D" id="1.20.1250.20">
    <property type="entry name" value="MFS general substrate transporter like domains"/>
    <property type="match status" value="1"/>
</dbReference>
<evidence type="ECO:0000313" key="12">
    <source>
        <dbReference type="Proteomes" id="UP001152759"/>
    </source>
</evidence>
<evidence type="ECO:0000256" key="1">
    <source>
        <dbReference type="ARBA" id="ARBA00004651"/>
    </source>
</evidence>
<dbReference type="PROSITE" id="PS51465">
    <property type="entry name" value="KAZAL_2"/>
    <property type="match status" value="1"/>
</dbReference>
<feature type="transmembrane region" description="Helical" evidence="9">
    <location>
        <begin position="85"/>
        <end position="108"/>
    </location>
</feature>
<keyword evidence="6 9" id="KW-0472">Membrane</keyword>
<protein>
    <recommendedName>
        <fullName evidence="10">Kazal-like domain-containing protein</fullName>
    </recommendedName>
</protein>
<dbReference type="InterPro" id="IPR036058">
    <property type="entry name" value="Kazal_dom_sf"/>
</dbReference>
<dbReference type="KEGG" id="btab:109033475"/>
<keyword evidence="12" id="KW-1185">Reference proteome</keyword>
<feature type="compositionally biased region" description="Low complexity" evidence="8">
    <location>
        <begin position="687"/>
        <end position="696"/>
    </location>
</feature>
<feature type="transmembrane region" description="Helical" evidence="9">
    <location>
        <begin position="212"/>
        <end position="230"/>
    </location>
</feature>
<keyword evidence="5 9" id="KW-1133">Transmembrane helix</keyword>
<evidence type="ECO:0000256" key="5">
    <source>
        <dbReference type="ARBA" id="ARBA00022989"/>
    </source>
</evidence>
<feature type="region of interest" description="Disordered" evidence="8">
    <location>
        <begin position="762"/>
        <end position="909"/>
    </location>
</feature>
<feature type="transmembrane region" description="Helical" evidence="9">
    <location>
        <begin position="120"/>
        <end position="138"/>
    </location>
</feature>
<evidence type="ECO:0000259" key="10">
    <source>
        <dbReference type="PROSITE" id="PS51465"/>
    </source>
</evidence>
<sequence length="909" mass="101173">MIRPRSRLNPGVNEDESLTDAASYSFEDLNCGFKCCGLSFCRSWKRYATLKKFVIVLCSLGLLEGAVNGYLSAHLHSNSAHLPPLIIRWLQVGSGVTQLALGVFLAYWGGSRHRPGNIGLYTALLSLSSIILAVLSLTNDSKYSTLLQTDVPVCVRDNDREETSFTSWNWNIFTIGSFFFLQFAIGVGNIAFMALGITYIDDNSETEKSPQFIALALAAKYFGPQVGYAFSYLPLDNLSLTASVWTGFGILTVLMILIISAFPGRLNLQLVKPDSINSIEFNRGLRPYRRSYYPRQKTGCFASIKRVLSIKMVVFNTLAVICVQTVIINFTLIRETYLGSVFMISKYSGTVQSRLLIDILQPPLVALAIILSGLFLRHIKPRASRLAIWNIFVVCTVTGLMFSAVYLKCNNSFQHDQSGRRLNAYQNFEQDNRRYVSGYSSIYGGYSNLPGVNRPSEYSYQPARLHLSMLCKDCQCPDELKFSPVCSSDGAVYYSPCHAGCRTFEKSRLMYGNCTCMVSTTMSNTVSNSDCYKDGCGERAVLYQILNTTAMALLASTFVINMLFCFRCVQVRDKPTLVGLEMTLVAIVAFIPGKFLYLLIDEWTCLVWHATECKLHDALTYGTYLNLLNICFLMGAAGFYCIVYFLARNLKLYGEKPSDQDDLQAVTEPLQFTISSNPSAGNRKPESGSFNRNFRNSGRNYQKPLMINVGRDRIVRDPKNGTQYPEMEREPLCWTARSTPTPNSDDLELNFSLATPTGKMFPLVEFPASSPSSDTERPKTPSEFSQPRSPTEISRPKTPIELFRPKTPIELPRPKTPVELSRPKTPIMLSRPKTPTELSRPKTPNGVLKSRSPSLSSGPASPDSSRPKTPSALPLSNSEVELDFSLQTPPGARSPGTTFRTDGVLTTLL</sequence>
<dbReference type="PANTHER" id="PTHR11388:SF158">
    <property type="entry name" value="ORGANIC ANION TRANSPORTING POLYPEPTIDE 33EB"/>
    <property type="match status" value="1"/>
</dbReference>
<dbReference type="GO" id="GO:0016323">
    <property type="term" value="C:basolateral plasma membrane"/>
    <property type="evidence" value="ECO:0007669"/>
    <property type="project" value="TreeGrafter"/>
</dbReference>
<feature type="transmembrane region" description="Helical" evidence="9">
    <location>
        <begin position="388"/>
        <end position="407"/>
    </location>
</feature>
<organism evidence="11 12">
    <name type="scientific">Bemisia tabaci</name>
    <name type="common">Sweetpotato whitefly</name>
    <name type="synonym">Aleurodes tabaci</name>
    <dbReference type="NCBI Taxonomy" id="7038"/>
    <lineage>
        <taxon>Eukaryota</taxon>
        <taxon>Metazoa</taxon>
        <taxon>Ecdysozoa</taxon>
        <taxon>Arthropoda</taxon>
        <taxon>Hexapoda</taxon>
        <taxon>Insecta</taxon>
        <taxon>Pterygota</taxon>
        <taxon>Neoptera</taxon>
        <taxon>Paraneoptera</taxon>
        <taxon>Hemiptera</taxon>
        <taxon>Sternorrhyncha</taxon>
        <taxon>Aleyrodoidea</taxon>
        <taxon>Aleyrodidae</taxon>
        <taxon>Aleyrodinae</taxon>
        <taxon>Bemisia</taxon>
    </lineage>
</organism>
<comment type="subcellular location">
    <subcellularLocation>
        <location evidence="1">Cell membrane</location>
        <topology evidence="1">Multi-pass membrane protein</topology>
    </subcellularLocation>
</comment>
<feature type="compositionally biased region" description="Polar residues" evidence="8">
    <location>
        <begin position="782"/>
        <end position="792"/>
    </location>
</feature>
<feature type="transmembrane region" description="Helical" evidence="9">
    <location>
        <begin position="624"/>
        <end position="647"/>
    </location>
</feature>
<reference evidence="11" key="1">
    <citation type="submission" date="2021-12" db="EMBL/GenBank/DDBJ databases">
        <authorList>
            <person name="King R."/>
        </authorList>
    </citation>
    <scope>NUCLEOTIDE SEQUENCE</scope>
</reference>
<keyword evidence="7" id="KW-1015">Disulfide bond</keyword>
<feature type="domain" description="Kazal-like" evidence="10">
    <location>
        <begin position="465"/>
        <end position="515"/>
    </location>
</feature>
<evidence type="ECO:0000313" key="11">
    <source>
        <dbReference type="EMBL" id="CAH0388160.1"/>
    </source>
</evidence>
<dbReference type="Proteomes" id="UP001152759">
    <property type="component" value="Chromosome 4"/>
</dbReference>
<gene>
    <name evidence="11" type="ORF">BEMITA_LOCUS7095</name>
</gene>
<evidence type="ECO:0000256" key="6">
    <source>
        <dbReference type="ARBA" id="ARBA00023136"/>
    </source>
</evidence>
<feature type="transmembrane region" description="Helical" evidence="9">
    <location>
        <begin position="353"/>
        <end position="376"/>
    </location>
</feature>
<dbReference type="PANTHER" id="PTHR11388">
    <property type="entry name" value="ORGANIC ANION TRANSPORTER"/>
    <property type="match status" value="1"/>
</dbReference>
<proteinExistence type="inferred from homology"/>
<name>A0A9P0ADB1_BEMTA</name>
<keyword evidence="4 9" id="KW-0812">Transmembrane</keyword>
<evidence type="ECO:0000256" key="8">
    <source>
        <dbReference type="SAM" id="MobiDB-lite"/>
    </source>
</evidence>
<dbReference type="Pfam" id="PF03137">
    <property type="entry name" value="OATP"/>
    <property type="match status" value="1"/>
</dbReference>
<dbReference type="EMBL" id="OU963865">
    <property type="protein sequence ID" value="CAH0388160.1"/>
    <property type="molecule type" value="Genomic_DNA"/>
</dbReference>
<dbReference type="InterPro" id="IPR004156">
    <property type="entry name" value="OATP"/>
</dbReference>
<feature type="transmembrane region" description="Helical" evidence="9">
    <location>
        <begin position="578"/>
        <end position="600"/>
    </location>
</feature>
<feature type="transmembrane region" description="Helical" evidence="9">
    <location>
        <begin position="53"/>
        <end position="73"/>
    </location>
</feature>
<evidence type="ECO:0000256" key="4">
    <source>
        <dbReference type="ARBA" id="ARBA00022692"/>
    </source>
</evidence>
<dbReference type="InterPro" id="IPR036259">
    <property type="entry name" value="MFS_trans_sf"/>
</dbReference>
<dbReference type="Pfam" id="PF07648">
    <property type="entry name" value="Kazal_2"/>
    <property type="match status" value="1"/>
</dbReference>
<evidence type="ECO:0000256" key="9">
    <source>
        <dbReference type="SAM" id="Phobius"/>
    </source>
</evidence>
<feature type="transmembrane region" description="Helical" evidence="9">
    <location>
        <begin position="172"/>
        <end position="200"/>
    </location>
</feature>
<accession>A0A9P0ADB1</accession>
<feature type="compositionally biased region" description="Low complexity" evidence="8">
    <location>
        <begin position="850"/>
        <end position="864"/>
    </location>
</feature>
<dbReference type="GO" id="GO:0015347">
    <property type="term" value="F:sodium-independent organic anion transmembrane transporter activity"/>
    <property type="evidence" value="ECO:0007669"/>
    <property type="project" value="TreeGrafter"/>
</dbReference>
<evidence type="ECO:0000256" key="2">
    <source>
        <dbReference type="ARBA" id="ARBA00009657"/>
    </source>
</evidence>
<keyword evidence="3" id="KW-1003">Cell membrane</keyword>
<evidence type="ECO:0000256" key="3">
    <source>
        <dbReference type="ARBA" id="ARBA00022475"/>
    </source>
</evidence>
<dbReference type="GO" id="GO:0043252">
    <property type="term" value="P:sodium-independent organic anion transport"/>
    <property type="evidence" value="ECO:0007669"/>
    <property type="project" value="TreeGrafter"/>
</dbReference>
<comment type="similarity">
    <text evidence="2">Belongs to the organo anion transporter (TC 2.A.60) family.</text>
</comment>
<dbReference type="InterPro" id="IPR002350">
    <property type="entry name" value="Kazal_dom"/>
</dbReference>
<dbReference type="SUPFAM" id="SSF100895">
    <property type="entry name" value="Kazal-type serine protease inhibitors"/>
    <property type="match status" value="1"/>
</dbReference>
<dbReference type="SUPFAM" id="SSF103473">
    <property type="entry name" value="MFS general substrate transporter"/>
    <property type="match status" value="1"/>
</dbReference>
<feature type="transmembrane region" description="Helical" evidence="9">
    <location>
        <begin position="541"/>
        <end position="566"/>
    </location>
</feature>
<feature type="region of interest" description="Disordered" evidence="8">
    <location>
        <begin position="674"/>
        <end position="696"/>
    </location>
</feature>